<reference evidence="5 6" key="2">
    <citation type="journal article" date="2017" name="Genome Announc.">
        <title>Draft genome sequence of Aquitalea magnusonii strain H3, a plant growth-promoting bacterium of duckweed Lemna minor.</title>
        <authorList>
            <person name="Ishizawa H."/>
            <person name="Kuroda M."/>
            <person name="Ike M."/>
        </authorList>
    </citation>
    <scope>NUCLEOTIDE SEQUENCE [LARGE SCALE GENOMIC DNA]</scope>
    <source>
        <strain evidence="5 6">H3</strain>
    </source>
</reference>
<evidence type="ECO:0000256" key="1">
    <source>
        <dbReference type="ARBA" id="ARBA00023002"/>
    </source>
</evidence>
<reference evidence="6" key="1">
    <citation type="journal article" date="2017" name="Biotechnol. Biofuels">
        <title>Evaluation of environmental bacterial communities as a factor affecting the growth of duckweed Lemna minor.</title>
        <authorList>
            <person name="Ishizawa H."/>
            <person name="Kuroda M."/>
            <person name="Morikawa M."/>
            <person name="Ike M."/>
        </authorList>
    </citation>
    <scope>NUCLEOTIDE SEQUENCE [LARGE SCALE GENOMIC DNA]</scope>
    <source>
        <strain evidence="6">H3</strain>
    </source>
</reference>
<dbReference type="EC" id="1.1.1.157" evidence="5"/>
<organism evidence="5 6">
    <name type="scientific">Aquitalea magnusonii</name>
    <dbReference type="NCBI Taxonomy" id="332411"/>
    <lineage>
        <taxon>Bacteria</taxon>
        <taxon>Pseudomonadati</taxon>
        <taxon>Pseudomonadota</taxon>
        <taxon>Betaproteobacteria</taxon>
        <taxon>Neisseriales</taxon>
        <taxon>Chromobacteriaceae</taxon>
        <taxon>Aquitalea</taxon>
    </lineage>
</organism>
<feature type="domain" description="3-hydroxyacyl-CoA dehydrogenase NAD binding" evidence="3">
    <location>
        <begin position="9"/>
        <end position="185"/>
    </location>
</feature>
<dbReference type="Proteomes" id="UP000198290">
    <property type="component" value="Chromosome"/>
</dbReference>
<dbReference type="InterPro" id="IPR011967">
    <property type="entry name" value="3-OHacyl-CoA_DH_PaaH"/>
</dbReference>
<dbReference type="NCBIfam" id="TIGR02279">
    <property type="entry name" value="PaaC-3OHAcCoADH"/>
    <property type="match status" value="1"/>
</dbReference>
<dbReference type="Gene3D" id="1.10.1040.50">
    <property type="match status" value="1"/>
</dbReference>
<dbReference type="AlphaFoldDB" id="A0A3G9GKL3"/>
<evidence type="ECO:0000259" key="2">
    <source>
        <dbReference type="Pfam" id="PF00725"/>
    </source>
</evidence>
<dbReference type="InterPro" id="IPR041040">
    <property type="entry name" value="3HCDH_RFF"/>
</dbReference>
<dbReference type="KEGG" id="amah:DLM_3144"/>
<dbReference type="InterPro" id="IPR036291">
    <property type="entry name" value="NAD(P)-bd_dom_sf"/>
</dbReference>
<dbReference type="FunFam" id="3.40.50.720:FF:000009">
    <property type="entry name" value="Fatty oxidation complex, alpha subunit"/>
    <property type="match status" value="1"/>
</dbReference>
<evidence type="ECO:0000313" key="5">
    <source>
        <dbReference type="EMBL" id="BBF86741.1"/>
    </source>
</evidence>
<protein>
    <submittedName>
        <fullName evidence="5">3-hydroxybutyryl-CoA dehydrogenase</fullName>
        <ecNumber evidence="5">1.1.1.157</ecNumber>
        <ecNumber evidence="5">1.1.1.35</ecNumber>
    </submittedName>
</protein>
<dbReference type="Pfam" id="PF02737">
    <property type="entry name" value="3HCDH_N"/>
    <property type="match status" value="1"/>
</dbReference>
<dbReference type="NCBIfam" id="NF006124">
    <property type="entry name" value="PRK08268.1"/>
    <property type="match status" value="1"/>
</dbReference>
<dbReference type="PANTHER" id="PTHR48075">
    <property type="entry name" value="3-HYDROXYACYL-COA DEHYDROGENASE FAMILY PROTEIN"/>
    <property type="match status" value="1"/>
</dbReference>
<dbReference type="RefSeq" id="WP_089085542.1">
    <property type="nucleotide sequence ID" value="NZ_AP018823.1"/>
</dbReference>
<dbReference type="GO" id="GO:0070403">
    <property type="term" value="F:NAD+ binding"/>
    <property type="evidence" value="ECO:0007669"/>
    <property type="project" value="InterPro"/>
</dbReference>
<feature type="domain" description="3-hydroxybutyryl-CoA dehydrogenase reduced Rossmann-fold" evidence="4">
    <location>
        <begin position="349"/>
        <end position="417"/>
    </location>
</feature>
<reference evidence="6" key="3">
    <citation type="journal article" date="2017" name="Plant Physiol. Biochem.">
        <title>Differential oxidative and antioxidative response of duckweed Lemna minor toward plant growth promoting/inhibiting bacteria.</title>
        <authorList>
            <person name="Ishizawa H."/>
            <person name="Kuroda M."/>
            <person name="Morikawa M."/>
            <person name="Ike M."/>
        </authorList>
    </citation>
    <scope>NUCLEOTIDE SEQUENCE [LARGE SCALE GENOMIC DNA]</scope>
    <source>
        <strain evidence="6">H3</strain>
    </source>
</reference>
<dbReference type="SUPFAM" id="SSF51735">
    <property type="entry name" value="NAD(P)-binding Rossmann-fold domains"/>
    <property type="match status" value="1"/>
</dbReference>
<feature type="domain" description="3-hydroxyacyl-CoA dehydrogenase C-terminal" evidence="2">
    <location>
        <begin position="419"/>
        <end position="503"/>
    </location>
</feature>
<evidence type="ECO:0000259" key="3">
    <source>
        <dbReference type="Pfam" id="PF02737"/>
    </source>
</evidence>
<evidence type="ECO:0000313" key="6">
    <source>
        <dbReference type="Proteomes" id="UP000198290"/>
    </source>
</evidence>
<dbReference type="GO" id="GO:0003857">
    <property type="term" value="F:(3S)-3-hydroxyacyl-CoA dehydrogenase (NAD+) activity"/>
    <property type="evidence" value="ECO:0007669"/>
    <property type="project" value="UniProtKB-EC"/>
</dbReference>
<dbReference type="InterPro" id="IPR006176">
    <property type="entry name" value="3-OHacyl-CoA_DH_NAD-bd"/>
</dbReference>
<dbReference type="InterPro" id="IPR006108">
    <property type="entry name" value="3HC_DH_C"/>
</dbReference>
<proteinExistence type="predicted"/>
<keyword evidence="6" id="KW-1185">Reference proteome</keyword>
<dbReference type="EC" id="1.1.1.35" evidence="5"/>
<name>A0A3G9GKL3_9NEIS</name>
<dbReference type="Pfam" id="PF00725">
    <property type="entry name" value="3HCDH"/>
    <property type="match status" value="2"/>
</dbReference>
<dbReference type="OrthoDB" id="5287258at2"/>
<accession>A0A3G9GKL3</accession>
<feature type="domain" description="3-hydroxyacyl-CoA dehydrogenase C-terminal" evidence="2">
    <location>
        <begin position="189"/>
        <end position="286"/>
    </location>
</feature>
<dbReference type="EMBL" id="AP018823">
    <property type="protein sequence ID" value="BBF86741.1"/>
    <property type="molecule type" value="Genomic_DNA"/>
</dbReference>
<dbReference type="GO" id="GO:0010124">
    <property type="term" value="P:phenylacetate catabolic process"/>
    <property type="evidence" value="ECO:0007669"/>
    <property type="project" value="InterPro"/>
</dbReference>
<dbReference type="GO" id="GO:0006631">
    <property type="term" value="P:fatty acid metabolic process"/>
    <property type="evidence" value="ECO:0007669"/>
    <property type="project" value="InterPro"/>
</dbReference>
<evidence type="ECO:0000259" key="4">
    <source>
        <dbReference type="Pfam" id="PF18321"/>
    </source>
</evidence>
<dbReference type="GO" id="GO:0008691">
    <property type="term" value="F:3-hydroxybutyryl-CoA dehydrogenase activity"/>
    <property type="evidence" value="ECO:0007669"/>
    <property type="project" value="UniProtKB-EC"/>
</dbReference>
<gene>
    <name evidence="5" type="ORF">DLM_3144</name>
</gene>
<dbReference type="PANTHER" id="PTHR48075:SF5">
    <property type="entry name" value="3-HYDROXYBUTYRYL-COA DEHYDROGENASE"/>
    <property type="match status" value="1"/>
</dbReference>
<dbReference type="Pfam" id="PF18321">
    <property type="entry name" value="3HCDH_RFF"/>
    <property type="match status" value="1"/>
</dbReference>
<keyword evidence="1 5" id="KW-0560">Oxidoreductase</keyword>
<sequence>MALTSKDRIGVVGAGAMGRGIAAVAARAGHQVYLFDMDAASALAAPALIRAEWQVLVDRGKWTAAEQDVACARLHPVSTLAELADAALVIEAIVELAEPKQALFRALEAVLSESAILASNTSSISITTLARGLVHPERLVGLHFFNPATKMKLVEVISGLGTDPAVVDLLCDTVRAWGKLAVRAQSTPGFIVNRVARPYYAEALRTLAEAAAQPEVIDTLLRRAGGFPMGPFELMDLIGNDVNFAVTSSVFAAMYHDGRFQPSLQQQERVAAGWMGRKTGRGFYDYRDQAARSEPPALARQAAPDKVRVVGDLGIAEPLLHRLQQAGLVVERQAAQGMGYLALAGDLRLALTDGRTATVRAAETGHANWVLFDLALDYISTSHLALCVADQAAAGALEHAAGLLQVAGITILPIDDIAGMVVMRTMAMLANEAADAVLFGIASAADVDLAMRYGTNYPVGPLAWADGFGAARLVQVLEALHRHYGESRYRISPLIRRRAAAGRGFHGA</sequence>
<dbReference type="InterPro" id="IPR008927">
    <property type="entry name" value="6-PGluconate_DH-like_C_sf"/>
</dbReference>
<dbReference type="Gene3D" id="3.40.50.720">
    <property type="entry name" value="NAD(P)-binding Rossmann-like Domain"/>
    <property type="match status" value="1"/>
</dbReference>
<dbReference type="SUPFAM" id="SSF48179">
    <property type="entry name" value="6-phosphogluconate dehydrogenase C-terminal domain-like"/>
    <property type="match status" value="2"/>
</dbReference>